<evidence type="ECO:0000256" key="7">
    <source>
        <dbReference type="SAM" id="MobiDB-lite"/>
    </source>
</evidence>
<sequence length="226" mass="25233">MRNSENGQNGSRSVQFADGIPASDRQWEAIVACDAAFNDRFFYAVKTTRIFCRPSCKSKEPRRDHVLVFGKVGDAIGAGFRACKRCKPTGERLPDQEWVHQITAYIDSHLQDDLSLESLSQISHGSVFHMHRTFKRLQGVTPIAYIQNRRIAEAGRLLACSGLGITEVAAKVGLPNVPYFTTLFKRVTGRTPAEYRTANLNSEPRERKDEHESSECSAGPVDAGRY</sequence>
<dbReference type="SMART" id="SM00342">
    <property type="entry name" value="HTH_ARAC"/>
    <property type="match status" value="1"/>
</dbReference>
<dbReference type="Proteomes" id="UP001589747">
    <property type="component" value="Unassembled WGS sequence"/>
</dbReference>
<keyword evidence="4" id="KW-0238">DNA-binding</keyword>
<feature type="domain" description="HTH araC/xylS-type" evidence="8">
    <location>
        <begin position="100"/>
        <end position="198"/>
    </location>
</feature>
<comment type="cofactor">
    <cofactor evidence="1">
        <name>Zn(2+)</name>
        <dbReference type="ChEBI" id="CHEBI:29105"/>
    </cofactor>
</comment>
<comment type="caution">
    <text evidence="9">The sequence shown here is derived from an EMBL/GenBank/DDBJ whole genome shotgun (WGS) entry which is preliminary data.</text>
</comment>
<evidence type="ECO:0000259" key="8">
    <source>
        <dbReference type="PROSITE" id="PS01124"/>
    </source>
</evidence>
<keyword evidence="2" id="KW-0489">Methyltransferase</keyword>
<dbReference type="InterPro" id="IPR009057">
    <property type="entry name" value="Homeodomain-like_sf"/>
</dbReference>
<feature type="region of interest" description="Disordered" evidence="7">
    <location>
        <begin position="195"/>
        <end position="226"/>
    </location>
</feature>
<evidence type="ECO:0000256" key="6">
    <source>
        <dbReference type="ARBA" id="ARBA00023163"/>
    </source>
</evidence>
<feature type="compositionally biased region" description="Basic and acidic residues" evidence="7">
    <location>
        <begin position="203"/>
        <end position="214"/>
    </location>
</feature>
<name>A0ABV5KXE7_9BACL</name>
<evidence type="ECO:0000256" key="4">
    <source>
        <dbReference type="ARBA" id="ARBA00023125"/>
    </source>
</evidence>
<dbReference type="InterPro" id="IPR020449">
    <property type="entry name" value="Tscrpt_reg_AraC-type_HTH"/>
</dbReference>
<protein>
    <submittedName>
        <fullName evidence="9">Bifunctional transcriptional activator/DNA repair enzyme AdaA</fullName>
    </submittedName>
</protein>
<evidence type="ECO:0000256" key="5">
    <source>
        <dbReference type="ARBA" id="ARBA00023159"/>
    </source>
</evidence>
<evidence type="ECO:0000256" key="3">
    <source>
        <dbReference type="ARBA" id="ARBA00023015"/>
    </source>
</evidence>
<keyword evidence="5" id="KW-0010">Activator</keyword>
<organism evidence="9 10">
    <name type="scientific">Paenibacillus aurantiacus</name>
    <dbReference type="NCBI Taxonomy" id="1936118"/>
    <lineage>
        <taxon>Bacteria</taxon>
        <taxon>Bacillati</taxon>
        <taxon>Bacillota</taxon>
        <taxon>Bacilli</taxon>
        <taxon>Bacillales</taxon>
        <taxon>Paenibacillaceae</taxon>
        <taxon>Paenibacillus</taxon>
    </lineage>
</organism>
<evidence type="ECO:0000256" key="2">
    <source>
        <dbReference type="ARBA" id="ARBA00022603"/>
    </source>
</evidence>
<proteinExistence type="predicted"/>
<reference evidence="9 10" key="1">
    <citation type="submission" date="2024-09" db="EMBL/GenBank/DDBJ databases">
        <authorList>
            <person name="Sun Q."/>
            <person name="Mori K."/>
        </authorList>
    </citation>
    <scope>NUCLEOTIDE SEQUENCE [LARGE SCALE GENOMIC DNA]</scope>
    <source>
        <strain evidence="9 10">TISTR 2452</strain>
    </source>
</reference>
<evidence type="ECO:0000313" key="10">
    <source>
        <dbReference type="Proteomes" id="UP001589747"/>
    </source>
</evidence>
<accession>A0ABV5KXE7</accession>
<dbReference type="Gene3D" id="1.10.10.60">
    <property type="entry name" value="Homeodomain-like"/>
    <property type="match status" value="2"/>
</dbReference>
<keyword evidence="3" id="KW-0805">Transcription regulation</keyword>
<dbReference type="SUPFAM" id="SSF57884">
    <property type="entry name" value="Ada DNA repair protein, N-terminal domain (N-Ada 10)"/>
    <property type="match status" value="1"/>
</dbReference>
<dbReference type="InterPro" id="IPR018060">
    <property type="entry name" value="HTH_AraC"/>
</dbReference>
<dbReference type="InterPro" id="IPR004026">
    <property type="entry name" value="Ada_DNA_repair_Zn-bd"/>
</dbReference>
<gene>
    <name evidence="9" type="ORF">ACFFSY_24520</name>
</gene>
<dbReference type="PROSITE" id="PS01124">
    <property type="entry name" value="HTH_ARAC_FAMILY_2"/>
    <property type="match status" value="1"/>
</dbReference>
<dbReference type="PANTHER" id="PTHR43280:SF28">
    <property type="entry name" value="HTH-TYPE TRANSCRIPTIONAL ACTIVATOR RHAS"/>
    <property type="match status" value="1"/>
</dbReference>
<keyword evidence="2" id="KW-0808">Transferase</keyword>
<dbReference type="Gene3D" id="3.40.10.10">
    <property type="entry name" value="DNA Methylphosphotriester Repair Domain"/>
    <property type="match status" value="1"/>
</dbReference>
<dbReference type="Pfam" id="PF12833">
    <property type="entry name" value="HTH_18"/>
    <property type="match status" value="1"/>
</dbReference>
<dbReference type="Pfam" id="PF02805">
    <property type="entry name" value="Ada_Zn_binding"/>
    <property type="match status" value="1"/>
</dbReference>
<dbReference type="EMBL" id="JBHMDO010000039">
    <property type="protein sequence ID" value="MFB9329113.1"/>
    <property type="molecule type" value="Genomic_DNA"/>
</dbReference>
<evidence type="ECO:0000256" key="1">
    <source>
        <dbReference type="ARBA" id="ARBA00001947"/>
    </source>
</evidence>
<evidence type="ECO:0000313" key="9">
    <source>
        <dbReference type="EMBL" id="MFB9329113.1"/>
    </source>
</evidence>
<keyword evidence="6" id="KW-0804">Transcription</keyword>
<dbReference type="InterPro" id="IPR035451">
    <property type="entry name" value="Ada-like_dom_sf"/>
</dbReference>
<keyword evidence="10" id="KW-1185">Reference proteome</keyword>
<dbReference type="PANTHER" id="PTHR43280">
    <property type="entry name" value="ARAC-FAMILY TRANSCRIPTIONAL REGULATOR"/>
    <property type="match status" value="1"/>
</dbReference>
<dbReference type="PRINTS" id="PR00032">
    <property type="entry name" value="HTHARAC"/>
</dbReference>
<dbReference type="RefSeq" id="WP_377499068.1">
    <property type="nucleotide sequence ID" value="NZ_JBHMDO010000039.1"/>
</dbReference>
<dbReference type="SUPFAM" id="SSF46689">
    <property type="entry name" value="Homeodomain-like"/>
    <property type="match status" value="2"/>
</dbReference>